<dbReference type="GO" id="GO:0043190">
    <property type="term" value="C:ATP-binding cassette (ABC) transporter complex"/>
    <property type="evidence" value="ECO:0007669"/>
    <property type="project" value="InterPro"/>
</dbReference>
<dbReference type="InterPro" id="IPR051784">
    <property type="entry name" value="Nod_factor_ABC_transporter"/>
</dbReference>
<protein>
    <recommendedName>
        <fullName evidence="6">Transport permease protein</fullName>
    </recommendedName>
</protein>
<keyword evidence="5" id="KW-0046">Antibiotic resistance</keyword>
<dbReference type="Proteomes" id="UP000612808">
    <property type="component" value="Unassembled WGS sequence"/>
</dbReference>
<organism evidence="8 9">
    <name type="scientific">Actinocatenispora rupis</name>
    <dbReference type="NCBI Taxonomy" id="519421"/>
    <lineage>
        <taxon>Bacteria</taxon>
        <taxon>Bacillati</taxon>
        <taxon>Actinomycetota</taxon>
        <taxon>Actinomycetes</taxon>
        <taxon>Micromonosporales</taxon>
        <taxon>Micromonosporaceae</taxon>
        <taxon>Actinocatenispora</taxon>
    </lineage>
</organism>
<sequence>MSTLPYALRDSTTMFRRDMRHALRYPVMTISGLAVPIFMMLMFVYVFGNTMTAGLAHVSPGLQYIDYLAPAIVMMAVGSGTAGTAINLCTDMTEGIIDRFRTMAITRTAVLTGQVVGGVLRTAVASVLVLGVALLVGFRPTATPLEWLAAIGVVVMFAVALTWFAVACGLNAGSPGGANSTTMPVQFLLPFTSSAFVPTDSMPAWLRGFAEYQPFTAVIDTLRGLLLGTGIGVHGWLAVGWCALITAVSYLWARRTFTRRTAA</sequence>
<dbReference type="InterPro" id="IPR000412">
    <property type="entry name" value="ABC_2_transport"/>
</dbReference>
<evidence type="ECO:0000313" key="8">
    <source>
        <dbReference type="EMBL" id="GID13391.1"/>
    </source>
</evidence>
<comment type="caution">
    <text evidence="8">The sequence shown here is derived from an EMBL/GenBank/DDBJ whole genome shotgun (WGS) entry which is preliminary data.</text>
</comment>
<feature type="transmembrane region" description="Helical" evidence="6">
    <location>
        <begin position="226"/>
        <end position="253"/>
    </location>
</feature>
<proteinExistence type="inferred from homology"/>
<dbReference type="GO" id="GO:0046677">
    <property type="term" value="P:response to antibiotic"/>
    <property type="evidence" value="ECO:0007669"/>
    <property type="project" value="UniProtKB-KW"/>
</dbReference>
<evidence type="ECO:0000256" key="2">
    <source>
        <dbReference type="ARBA" id="ARBA00022692"/>
    </source>
</evidence>
<feature type="transmembrane region" description="Helical" evidence="6">
    <location>
        <begin position="187"/>
        <end position="206"/>
    </location>
</feature>
<dbReference type="InterPro" id="IPR013525">
    <property type="entry name" value="ABC2_TM"/>
</dbReference>
<dbReference type="AlphaFoldDB" id="A0A8J3J086"/>
<evidence type="ECO:0000256" key="4">
    <source>
        <dbReference type="ARBA" id="ARBA00023136"/>
    </source>
</evidence>
<dbReference type="InterPro" id="IPR047817">
    <property type="entry name" value="ABC2_TM_bact-type"/>
</dbReference>
<gene>
    <name evidence="8" type="ORF">Aru02nite_42800</name>
</gene>
<feature type="transmembrane region" description="Helical" evidence="6">
    <location>
        <begin position="25"/>
        <end position="47"/>
    </location>
</feature>
<dbReference type="Pfam" id="PF01061">
    <property type="entry name" value="ABC2_membrane"/>
    <property type="match status" value="1"/>
</dbReference>
<evidence type="ECO:0000259" key="7">
    <source>
        <dbReference type="PROSITE" id="PS51012"/>
    </source>
</evidence>
<dbReference type="PIRSF" id="PIRSF006648">
    <property type="entry name" value="DrrB"/>
    <property type="match status" value="1"/>
</dbReference>
<feature type="transmembrane region" description="Helical" evidence="6">
    <location>
        <begin position="67"/>
        <end position="89"/>
    </location>
</feature>
<keyword evidence="6" id="KW-0813">Transport</keyword>
<evidence type="ECO:0000256" key="6">
    <source>
        <dbReference type="RuleBase" id="RU361157"/>
    </source>
</evidence>
<evidence type="ECO:0000313" key="9">
    <source>
        <dbReference type="Proteomes" id="UP000612808"/>
    </source>
</evidence>
<feature type="transmembrane region" description="Helical" evidence="6">
    <location>
        <begin position="147"/>
        <end position="166"/>
    </location>
</feature>
<keyword evidence="6" id="KW-1003">Cell membrane</keyword>
<dbReference type="EMBL" id="BOMB01000023">
    <property type="protein sequence ID" value="GID13391.1"/>
    <property type="molecule type" value="Genomic_DNA"/>
</dbReference>
<evidence type="ECO:0000256" key="3">
    <source>
        <dbReference type="ARBA" id="ARBA00022989"/>
    </source>
</evidence>
<keyword evidence="4 6" id="KW-0472">Membrane</keyword>
<dbReference type="PANTHER" id="PTHR43229:SF2">
    <property type="entry name" value="NODULATION PROTEIN J"/>
    <property type="match status" value="1"/>
</dbReference>
<name>A0A8J3J086_9ACTN</name>
<comment type="similarity">
    <text evidence="6">Belongs to the ABC-2 integral membrane protein family.</text>
</comment>
<comment type="subcellular location">
    <subcellularLocation>
        <location evidence="6">Cell membrane</location>
        <topology evidence="6">Multi-pass membrane protein</topology>
    </subcellularLocation>
    <subcellularLocation>
        <location evidence="1">Membrane</location>
        <topology evidence="1">Multi-pass membrane protein</topology>
    </subcellularLocation>
</comment>
<keyword evidence="3 6" id="KW-1133">Transmembrane helix</keyword>
<accession>A0A8J3J086</accession>
<feature type="domain" description="ABC transmembrane type-2" evidence="7">
    <location>
        <begin position="27"/>
        <end position="260"/>
    </location>
</feature>
<dbReference type="PANTHER" id="PTHR43229">
    <property type="entry name" value="NODULATION PROTEIN J"/>
    <property type="match status" value="1"/>
</dbReference>
<keyword evidence="2 6" id="KW-0812">Transmembrane</keyword>
<feature type="transmembrane region" description="Helical" evidence="6">
    <location>
        <begin position="110"/>
        <end position="135"/>
    </location>
</feature>
<evidence type="ECO:0000256" key="5">
    <source>
        <dbReference type="ARBA" id="ARBA00023251"/>
    </source>
</evidence>
<dbReference type="PROSITE" id="PS51012">
    <property type="entry name" value="ABC_TM2"/>
    <property type="match status" value="1"/>
</dbReference>
<evidence type="ECO:0000256" key="1">
    <source>
        <dbReference type="ARBA" id="ARBA00004141"/>
    </source>
</evidence>
<keyword evidence="9" id="KW-1185">Reference proteome</keyword>
<dbReference type="GO" id="GO:0140359">
    <property type="term" value="F:ABC-type transporter activity"/>
    <property type="evidence" value="ECO:0007669"/>
    <property type="project" value="InterPro"/>
</dbReference>
<reference evidence="8" key="1">
    <citation type="submission" date="2021-01" db="EMBL/GenBank/DDBJ databases">
        <title>Whole genome shotgun sequence of Actinocatenispora rupis NBRC 107355.</title>
        <authorList>
            <person name="Komaki H."/>
            <person name="Tamura T."/>
        </authorList>
    </citation>
    <scope>NUCLEOTIDE SEQUENCE</scope>
    <source>
        <strain evidence="8">NBRC 107355</strain>
    </source>
</reference>
<dbReference type="RefSeq" id="WP_203660316.1">
    <property type="nucleotide sequence ID" value="NZ_BAAAZM010000007.1"/>
</dbReference>